<keyword evidence="4" id="KW-1185">Reference proteome</keyword>
<sequence length="510" mass="57184">MPVNTQGMMMNNPNMPVNMMQGMMMNNPNIPVSTQMPPSSAPPPSYGPSNNDQAFSLPPQPVRILTQNDNNTYGFTYFCCKFMWQADRVLGFLAITISIIVMLLAMEMDKLDFTFFIVMESIPFLLLAFFNYAYKMKVLGLTMNDCLWPGLHILAYQVVFHTCLFHILYLCPPSQNESDNDDWGAFSNPRIGFAKAGDDIYEACQSHPSVWIKGEAYHYETRTRTVSDGNGGSKTETYQDWNTWISVFSGRFFTEIGDDETKKAIEQHVAHMRARMSGRDQHCGAWKEIQGSEFVEMIVFPLRKNAETEAQQKQAAAATSSRLKRLGIFMMMTGCAFWYLCYLGFIAHNPVLRYVKEISVRKFEGKQIVVINQAGGNFSERGAQGVEMSVLDAAKEDDAKTAKKVLELNKGGGKRKKAVWIISLILIAIILIAISGAFEDSDDDYESCIEEQDACNESDGCAGCTVDGDGNALEDPSTLCTWIEHEDFDTCQLTDRSGHCEAAQHEGCRR</sequence>
<organism evidence="3 4">
    <name type="scientific">Triparma strigata</name>
    <dbReference type="NCBI Taxonomy" id="1606541"/>
    <lineage>
        <taxon>Eukaryota</taxon>
        <taxon>Sar</taxon>
        <taxon>Stramenopiles</taxon>
        <taxon>Ochrophyta</taxon>
        <taxon>Bolidophyceae</taxon>
        <taxon>Parmales</taxon>
        <taxon>Triparmaceae</taxon>
        <taxon>Triparma</taxon>
    </lineage>
</organism>
<feature type="region of interest" description="Disordered" evidence="1">
    <location>
        <begin position="31"/>
        <end position="52"/>
    </location>
</feature>
<reference evidence="4" key="1">
    <citation type="journal article" date="2023" name="Commun. Biol.">
        <title>Genome analysis of Parmales, the sister group of diatoms, reveals the evolutionary specialization of diatoms from phago-mixotrophs to photoautotrophs.</title>
        <authorList>
            <person name="Ban H."/>
            <person name="Sato S."/>
            <person name="Yoshikawa S."/>
            <person name="Yamada K."/>
            <person name="Nakamura Y."/>
            <person name="Ichinomiya M."/>
            <person name="Sato N."/>
            <person name="Blanc-Mathieu R."/>
            <person name="Endo H."/>
            <person name="Kuwata A."/>
            <person name="Ogata H."/>
        </authorList>
    </citation>
    <scope>NUCLEOTIDE SEQUENCE [LARGE SCALE GENOMIC DNA]</scope>
    <source>
        <strain evidence="4">NIES 3701</strain>
    </source>
</reference>
<protein>
    <submittedName>
        <fullName evidence="3">Uncharacterized protein</fullName>
    </submittedName>
</protein>
<gene>
    <name evidence="3" type="ORF">TrST_g978</name>
</gene>
<dbReference type="EMBL" id="BRXY01000513">
    <property type="protein sequence ID" value="GMH98271.1"/>
    <property type="molecule type" value="Genomic_DNA"/>
</dbReference>
<feature type="transmembrane region" description="Helical" evidence="2">
    <location>
        <begin position="146"/>
        <end position="169"/>
    </location>
</feature>
<name>A0A9W7BXL9_9STRA</name>
<keyword evidence="2" id="KW-1133">Transmembrane helix</keyword>
<keyword evidence="2" id="KW-0812">Transmembrane</keyword>
<feature type="transmembrane region" description="Helical" evidence="2">
    <location>
        <begin position="89"/>
        <end position="107"/>
    </location>
</feature>
<dbReference type="OrthoDB" id="190434at2759"/>
<dbReference type="Proteomes" id="UP001165085">
    <property type="component" value="Unassembled WGS sequence"/>
</dbReference>
<evidence type="ECO:0000313" key="3">
    <source>
        <dbReference type="EMBL" id="GMH98271.1"/>
    </source>
</evidence>
<evidence type="ECO:0000313" key="4">
    <source>
        <dbReference type="Proteomes" id="UP001165085"/>
    </source>
</evidence>
<evidence type="ECO:0000256" key="2">
    <source>
        <dbReference type="SAM" id="Phobius"/>
    </source>
</evidence>
<accession>A0A9W7BXL9</accession>
<comment type="caution">
    <text evidence="3">The sequence shown here is derived from an EMBL/GenBank/DDBJ whole genome shotgun (WGS) entry which is preliminary data.</text>
</comment>
<evidence type="ECO:0000256" key="1">
    <source>
        <dbReference type="SAM" id="MobiDB-lite"/>
    </source>
</evidence>
<proteinExistence type="predicted"/>
<feature type="transmembrane region" description="Helical" evidence="2">
    <location>
        <begin position="326"/>
        <end position="347"/>
    </location>
</feature>
<dbReference type="AlphaFoldDB" id="A0A9W7BXL9"/>
<feature type="transmembrane region" description="Helical" evidence="2">
    <location>
        <begin position="418"/>
        <end position="438"/>
    </location>
</feature>
<feature type="transmembrane region" description="Helical" evidence="2">
    <location>
        <begin position="113"/>
        <end position="134"/>
    </location>
</feature>
<keyword evidence="2" id="KW-0472">Membrane</keyword>